<dbReference type="GO" id="GO:0005634">
    <property type="term" value="C:nucleus"/>
    <property type="evidence" value="ECO:0007669"/>
    <property type="project" value="TreeGrafter"/>
</dbReference>
<evidence type="ECO:0000313" key="8">
    <source>
        <dbReference type="Proteomes" id="UP000033140"/>
    </source>
</evidence>
<dbReference type="EMBL" id="BACD03000011">
    <property type="protein sequence ID" value="GAO47811.1"/>
    <property type="molecule type" value="Genomic_DNA"/>
</dbReference>
<organism evidence="7 8">
    <name type="scientific">Saitoella complicata (strain BCRC 22490 / CBS 7301 / JCM 7358 / NBRC 10748 / NRRL Y-17804)</name>
    <dbReference type="NCBI Taxonomy" id="698492"/>
    <lineage>
        <taxon>Eukaryota</taxon>
        <taxon>Fungi</taxon>
        <taxon>Dikarya</taxon>
        <taxon>Ascomycota</taxon>
        <taxon>Taphrinomycotina</taxon>
        <taxon>Taphrinomycotina incertae sedis</taxon>
        <taxon>Saitoella</taxon>
    </lineage>
</organism>
<accession>A0A0E9NDK1</accession>
<dbReference type="Proteomes" id="UP000033140">
    <property type="component" value="Unassembled WGS sequence"/>
</dbReference>
<dbReference type="GO" id="GO:0030915">
    <property type="term" value="C:Smc5-Smc6 complex"/>
    <property type="evidence" value="ECO:0007669"/>
    <property type="project" value="TreeGrafter"/>
</dbReference>
<dbReference type="InterPro" id="IPR003395">
    <property type="entry name" value="RecF/RecN/SMC_N"/>
</dbReference>
<feature type="region of interest" description="Disordered" evidence="5">
    <location>
        <begin position="324"/>
        <end position="343"/>
    </location>
</feature>
<feature type="region of interest" description="Disordered" evidence="5">
    <location>
        <begin position="1"/>
        <end position="47"/>
    </location>
</feature>
<dbReference type="OMA" id="RFWTSQP"/>
<evidence type="ECO:0000256" key="2">
    <source>
        <dbReference type="ARBA" id="ARBA00018687"/>
    </source>
</evidence>
<comment type="caution">
    <text evidence="7">The sequence shown here is derived from an EMBL/GenBank/DDBJ whole genome shotgun (WGS) entry which is preliminary data.</text>
</comment>
<feature type="region of interest" description="Disordered" evidence="5">
    <location>
        <begin position="430"/>
        <end position="453"/>
    </location>
</feature>
<reference evidence="7 8" key="3">
    <citation type="journal article" date="2015" name="Genome Announc.">
        <title>Draft Genome Sequence of the Archiascomycetous Yeast Saitoella complicata.</title>
        <authorList>
            <person name="Yamauchi K."/>
            <person name="Kondo S."/>
            <person name="Hamamoto M."/>
            <person name="Takahashi Y."/>
            <person name="Ogura Y."/>
            <person name="Hayashi T."/>
            <person name="Nishida H."/>
        </authorList>
    </citation>
    <scope>NUCLEOTIDE SEQUENCE [LARGE SCALE GENOMIC DNA]</scope>
    <source>
        <strain evidence="7 8">NRRL Y-17804</strain>
    </source>
</reference>
<comment type="similarity">
    <text evidence="1">Belongs to the SMC family. SMC5 subfamily.</text>
</comment>
<dbReference type="PANTHER" id="PTHR45916:SF1">
    <property type="entry name" value="STRUCTURAL MAINTENANCE OF CHROMOSOMES PROTEIN 5"/>
    <property type="match status" value="1"/>
</dbReference>
<feature type="compositionally biased region" description="Basic and acidic residues" evidence="5">
    <location>
        <begin position="358"/>
        <end position="394"/>
    </location>
</feature>
<feature type="coiled-coil region" evidence="4">
    <location>
        <begin position="840"/>
        <end position="945"/>
    </location>
</feature>
<dbReference type="InterPro" id="IPR027417">
    <property type="entry name" value="P-loop_NTPase"/>
</dbReference>
<feature type="coiled-coil region" evidence="4">
    <location>
        <begin position="687"/>
        <end position="763"/>
    </location>
</feature>
<feature type="compositionally biased region" description="Basic and acidic residues" evidence="5">
    <location>
        <begin position="324"/>
        <end position="337"/>
    </location>
</feature>
<proteinExistence type="inferred from homology"/>
<protein>
    <recommendedName>
        <fullName evidence="2">Structural maintenance of chromosomes protein 5</fullName>
    </recommendedName>
</protein>
<dbReference type="Gene3D" id="3.40.50.300">
    <property type="entry name" value="P-loop containing nucleotide triphosphate hydrolases"/>
    <property type="match status" value="2"/>
</dbReference>
<dbReference type="GO" id="GO:0003697">
    <property type="term" value="F:single-stranded DNA binding"/>
    <property type="evidence" value="ECO:0007669"/>
    <property type="project" value="TreeGrafter"/>
</dbReference>
<feature type="compositionally biased region" description="Basic and acidic residues" evidence="5">
    <location>
        <begin position="441"/>
        <end position="453"/>
    </location>
</feature>
<name>A0A0E9NDK1_SAICN</name>
<reference evidence="7 8" key="2">
    <citation type="journal article" date="2014" name="J. Gen. Appl. Microbiol.">
        <title>The early diverging ascomycetous budding yeast Saitoella complicata has three histone deacetylases belonging to the Clr6, Hos2, and Rpd3 lineages.</title>
        <authorList>
            <person name="Nishida H."/>
            <person name="Matsumoto T."/>
            <person name="Kondo S."/>
            <person name="Hamamoto M."/>
            <person name="Yoshikawa H."/>
        </authorList>
    </citation>
    <scope>NUCLEOTIDE SEQUENCE [LARGE SCALE GENOMIC DNA]</scope>
    <source>
        <strain evidence="7 8">NRRL Y-17804</strain>
    </source>
</reference>
<reference evidence="7 8" key="1">
    <citation type="journal article" date="2011" name="J. Gen. Appl. Microbiol.">
        <title>Draft genome sequencing of the enigmatic yeast Saitoella complicata.</title>
        <authorList>
            <person name="Nishida H."/>
            <person name="Hamamoto M."/>
            <person name="Sugiyama J."/>
        </authorList>
    </citation>
    <scope>NUCLEOTIDE SEQUENCE [LARGE SCALE GENOMIC DNA]</scope>
    <source>
        <strain evidence="7 8">NRRL Y-17804</strain>
    </source>
</reference>
<evidence type="ECO:0000313" key="7">
    <source>
        <dbReference type="EMBL" id="GAO47811.1"/>
    </source>
</evidence>
<dbReference type="PANTHER" id="PTHR45916">
    <property type="entry name" value="STRUCTURAL MAINTENANCE OF CHROMOSOMES PROTEIN 5"/>
    <property type="match status" value="1"/>
</dbReference>
<keyword evidence="3 4" id="KW-0175">Coiled coil</keyword>
<sequence>MPRRLRDDEDDGSEVEDSVTPEFSGDVPDDTASTTPLPVRKRQRMSNVAECNSQDDKYLPGSIVRVTLDHFLTYDQTEFRPGPNLNMIIGPNGTGKSTIVCAICLGLGYAPSYLGRAKDVSEFVKHGYSEAEIEIELQGQEGQQNTIIKRRLHKDNNSSQYWMNGVSTSFKLIQDYVRKFNVQIDNLCQFLPQDKVVEFAQLTPEKLLQETQRAAGDENMLKQHQELISLRNEQKGLSSGKEKDDAALANLKTRQAVLERDVQRFRDREAIKKRIELLEIKVPFAEYNDAKRAFEEARADNREQAAELQRIKTRFEPMVQAREEAKEHSQRMEEERTKRKQRYDTVQQAMVRVSQDLDRTSSAMEDHRRDIVTRRKQEQTRKEKLREVRSDVAKWQRNLGPEPENPDASDLNGQIREKSDALRVLNHQVKEVQDKQQALTDRGREEGTRLRRLQEEHGRLNSVREQRLELLKGWHRDTYEAVQWLRQNKDKFEHEVYEPVYLEVSVSNMRYANQIEMGFRDSNFLSFTCMSRQDYRKFTELLVDNNQAAGRRLSLFVAEYSGTNAPTLESQRSPVPQEELKRLGFDGWMLDYLEGPKPVLNALCHMVNANSTALSFQPFSSEDNKKVEALTRQNEQGDIIQLIQNYMAGRVHYTINRSRYGRKEASTRTRNVRNAKRFGEAVNMEKKSQLERNMNEIKSNIDEVQSGLDQCKKKEIKIRADYEVLKAERDAIEKEKNERIKANREWQKRQVRLNSMKEDLERREAVPVTYEEDIAQIKARMARSAEERGQLAVQYKDLVVQAMQLMTRYQVAYLNALQAVSDNKGVIARFGEISQQLQEAENASTAVKALMADKKRLAQQKYQTATAKSQQVSEETREQLQASLEDLETVEELRDIIMQEKNNLELIFNTNSNVIEQYEKRQRDIAELQEKVETRQAALDEVDTKIEQIRGDWEPRLRALVERISRSFSDAFNYIGCAGEVQVGRKDPERTPEDDFAQWRIEILVKFRDTEKLQLLDAQRQSGGERSVSTIMYLMALQDMATAPFRVVDEINQGMDPRNERLVHARLVDVACRGNTSQYFLITPKLLPDLMYHSKMKVLTIYNGEWLPEPEESKMDFKKYLAIKKAQKGLA</sequence>
<feature type="compositionally biased region" description="Acidic residues" evidence="5">
    <location>
        <begin position="8"/>
        <end position="19"/>
    </location>
</feature>
<evidence type="ECO:0000256" key="3">
    <source>
        <dbReference type="ARBA" id="ARBA00023054"/>
    </source>
</evidence>
<dbReference type="STRING" id="698492.A0A0E9NDK1"/>
<dbReference type="Pfam" id="PF02463">
    <property type="entry name" value="SMC_N"/>
    <property type="match status" value="1"/>
</dbReference>
<evidence type="ECO:0000256" key="4">
    <source>
        <dbReference type="SAM" id="Coils"/>
    </source>
</evidence>
<feature type="domain" description="RecF/RecN/SMC N-terminal" evidence="6">
    <location>
        <begin position="63"/>
        <end position="1083"/>
    </location>
</feature>
<gene>
    <name evidence="7" type="ORF">G7K_2009-t1</name>
</gene>
<dbReference type="GO" id="GO:0000724">
    <property type="term" value="P:double-strand break repair via homologous recombination"/>
    <property type="evidence" value="ECO:0007669"/>
    <property type="project" value="TreeGrafter"/>
</dbReference>
<dbReference type="AlphaFoldDB" id="A0A0E9NDK1"/>
<evidence type="ECO:0000256" key="5">
    <source>
        <dbReference type="SAM" id="MobiDB-lite"/>
    </source>
</evidence>
<feature type="region of interest" description="Disordered" evidence="5">
    <location>
        <begin position="358"/>
        <end position="412"/>
    </location>
</feature>
<evidence type="ECO:0000259" key="6">
    <source>
        <dbReference type="Pfam" id="PF02463"/>
    </source>
</evidence>
<keyword evidence="8" id="KW-1185">Reference proteome</keyword>
<dbReference type="SUPFAM" id="SSF52540">
    <property type="entry name" value="P-loop containing nucleoside triphosphate hydrolases"/>
    <property type="match status" value="2"/>
</dbReference>
<evidence type="ECO:0000256" key="1">
    <source>
        <dbReference type="ARBA" id="ARBA00010171"/>
    </source>
</evidence>